<evidence type="ECO:0000256" key="5">
    <source>
        <dbReference type="ARBA" id="ARBA00023136"/>
    </source>
</evidence>
<dbReference type="CDD" id="cd00068">
    <property type="entry name" value="GGL"/>
    <property type="match status" value="1"/>
</dbReference>
<comment type="subcellular location">
    <subcellularLocation>
        <location evidence="1 9">Cell membrane</location>
        <topology evidence="1 9">Lipid-anchor</topology>
        <orientation evidence="1 9">Cytoplasmic side</orientation>
    </subcellularLocation>
</comment>
<comment type="subunit">
    <text evidence="9">G proteins are composed of 3 units; alpha, beta and gamma.</text>
</comment>
<reference evidence="11 12" key="1">
    <citation type="submission" date="2020-08" db="EMBL/GenBank/DDBJ databases">
        <authorList>
            <person name="Hejnol A."/>
        </authorList>
    </citation>
    <scope>NUCLEOTIDE SEQUENCE [LARGE SCALE GENOMIC DNA]</scope>
</reference>
<evidence type="ECO:0000256" key="1">
    <source>
        <dbReference type="ARBA" id="ARBA00004342"/>
    </source>
</evidence>
<dbReference type="SUPFAM" id="SSF48670">
    <property type="entry name" value="Transducin (heterotrimeric G protein), gamma chain"/>
    <property type="match status" value="1"/>
</dbReference>
<sequence length="67" mass="7834">MSNEVIEAQKKLVEQLKIESQVDRYPVSKTSEELVKYIRESQEYDPFLIGIDKKQNPFKEKSSCVVL</sequence>
<dbReference type="SMART" id="SM00224">
    <property type="entry name" value="GGL"/>
    <property type="match status" value="1"/>
</dbReference>
<name>A0A7I8V7M0_9ANNE</name>
<keyword evidence="6 9" id="KW-0807">Transducer</keyword>
<keyword evidence="7 9" id="KW-0449">Lipoprotein</keyword>
<protein>
    <recommendedName>
        <fullName evidence="9">Guanine nucleotide-binding protein subunit gamma</fullName>
    </recommendedName>
</protein>
<evidence type="ECO:0000313" key="11">
    <source>
        <dbReference type="EMBL" id="CAD5111791.1"/>
    </source>
</evidence>
<dbReference type="InterPro" id="IPR036284">
    <property type="entry name" value="GGL_sf"/>
</dbReference>
<dbReference type="PRINTS" id="PR00321">
    <property type="entry name" value="GPROTEING"/>
</dbReference>
<keyword evidence="8" id="KW-0636">Prenylation</keyword>
<dbReference type="PROSITE" id="PS50058">
    <property type="entry name" value="G_PROTEIN_GAMMA"/>
    <property type="match status" value="1"/>
</dbReference>
<dbReference type="Pfam" id="PF00631">
    <property type="entry name" value="G-gamma"/>
    <property type="match status" value="1"/>
</dbReference>
<dbReference type="AlphaFoldDB" id="A0A7I8V7M0"/>
<dbReference type="SMART" id="SM01224">
    <property type="entry name" value="G_gamma"/>
    <property type="match status" value="1"/>
</dbReference>
<evidence type="ECO:0000256" key="3">
    <source>
        <dbReference type="ARBA" id="ARBA00022475"/>
    </source>
</evidence>
<dbReference type="GO" id="GO:0005834">
    <property type="term" value="C:heterotrimeric G-protein complex"/>
    <property type="evidence" value="ECO:0007669"/>
    <property type="project" value="InterPro"/>
</dbReference>
<dbReference type="GO" id="GO:0007186">
    <property type="term" value="P:G protein-coupled receptor signaling pathway"/>
    <property type="evidence" value="ECO:0007669"/>
    <property type="project" value="InterPro"/>
</dbReference>
<evidence type="ECO:0000256" key="8">
    <source>
        <dbReference type="ARBA" id="ARBA00023289"/>
    </source>
</evidence>
<dbReference type="InterPro" id="IPR015898">
    <property type="entry name" value="G-protein_gamma-like_dom"/>
</dbReference>
<comment type="function">
    <text evidence="9">Guanine nucleotide-binding proteins (G proteins) are involved as a modulator or transducer in various transmembrane signaling systems. The beta and gamma chains are required for the GTPase activity, for replacement of GDP by GTP, and for G protein-effector interaction.</text>
</comment>
<keyword evidence="5 9" id="KW-0472">Membrane</keyword>
<dbReference type="Proteomes" id="UP000549394">
    <property type="component" value="Unassembled WGS sequence"/>
</dbReference>
<comment type="caution">
    <text evidence="11">The sequence shown here is derived from an EMBL/GenBank/DDBJ whole genome shotgun (WGS) entry which is preliminary data.</text>
</comment>
<keyword evidence="4" id="KW-0488">Methylation</keyword>
<evidence type="ECO:0000256" key="2">
    <source>
        <dbReference type="ARBA" id="ARBA00007431"/>
    </source>
</evidence>
<dbReference type="OrthoDB" id="6264244at2759"/>
<dbReference type="EMBL" id="CAJFCJ010000002">
    <property type="protein sequence ID" value="CAD5111791.1"/>
    <property type="molecule type" value="Genomic_DNA"/>
</dbReference>
<evidence type="ECO:0000256" key="6">
    <source>
        <dbReference type="ARBA" id="ARBA00023224"/>
    </source>
</evidence>
<gene>
    <name evidence="11" type="ORF">DGYR_LOCUS1023</name>
</gene>
<keyword evidence="12" id="KW-1185">Reference proteome</keyword>
<dbReference type="InterPro" id="IPR001770">
    <property type="entry name" value="G-protein_gamma"/>
</dbReference>
<organism evidence="11 12">
    <name type="scientific">Dimorphilus gyrociliatus</name>
    <dbReference type="NCBI Taxonomy" id="2664684"/>
    <lineage>
        <taxon>Eukaryota</taxon>
        <taxon>Metazoa</taxon>
        <taxon>Spiralia</taxon>
        <taxon>Lophotrochozoa</taxon>
        <taxon>Annelida</taxon>
        <taxon>Polychaeta</taxon>
        <taxon>Polychaeta incertae sedis</taxon>
        <taxon>Dinophilidae</taxon>
        <taxon>Dimorphilus</taxon>
    </lineage>
</organism>
<dbReference type="FunFam" id="4.10.260.10:FF:000001">
    <property type="entry name" value="Guanine nucleotide-binding protein subunit gamma"/>
    <property type="match status" value="1"/>
</dbReference>
<evidence type="ECO:0000313" key="12">
    <source>
        <dbReference type="Proteomes" id="UP000549394"/>
    </source>
</evidence>
<comment type="similarity">
    <text evidence="2 9">Belongs to the G protein gamma family.</text>
</comment>
<evidence type="ECO:0000256" key="7">
    <source>
        <dbReference type="ARBA" id="ARBA00023288"/>
    </source>
</evidence>
<evidence type="ECO:0000256" key="9">
    <source>
        <dbReference type="RuleBase" id="RU004973"/>
    </source>
</evidence>
<dbReference type="GO" id="GO:0031681">
    <property type="term" value="F:G-protein beta-subunit binding"/>
    <property type="evidence" value="ECO:0007669"/>
    <property type="project" value="InterPro"/>
</dbReference>
<feature type="domain" description="G protein gamma" evidence="10">
    <location>
        <begin position="1"/>
        <end position="67"/>
    </location>
</feature>
<evidence type="ECO:0000256" key="4">
    <source>
        <dbReference type="ARBA" id="ARBA00022481"/>
    </source>
</evidence>
<dbReference type="PANTHER" id="PTHR13809">
    <property type="entry name" value="GUANINE NUCLEOTIDE-BINDING PROTEIN GAMMA SUBUNIT"/>
    <property type="match status" value="1"/>
</dbReference>
<evidence type="ECO:0000259" key="10">
    <source>
        <dbReference type="PROSITE" id="PS50058"/>
    </source>
</evidence>
<keyword evidence="3 9" id="KW-1003">Cell membrane</keyword>
<proteinExistence type="inferred from homology"/>
<dbReference type="Gene3D" id="4.10.260.10">
    <property type="entry name" value="Transducin (heterotrimeric G protein), gamma chain"/>
    <property type="match status" value="1"/>
</dbReference>
<accession>A0A7I8V7M0</accession>